<feature type="binding site" evidence="7">
    <location>
        <position position="375"/>
    </location>
    <ligand>
        <name>meso-2,6-diaminopimelate</name>
        <dbReference type="ChEBI" id="CHEBI:57791"/>
    </ligand>
</feature>
<comment type="cofactor">
    <cofactor evidence="7">
        <name>Mg(2+)</name>
        <dbReference type="ChEBI" id="CHEBI:18420"/>
    </cofactor>
</comment>
<reference evidence="12 13" key="1">
    <citation type="submission" date="2016-02" db="EMBL/GenBank/DDBJ databases">
        <title>Draft genome sequence of Thermodesulfatator sp. S606.</title>
        <authorList>
            <person name="Lai Q."/>
            <person name="Cao J."/>
            <person name="Dupont S."/>
            <person name="Shao Z."/>
            <person name="Jebbar M."/>
            <person name="Alain K."/>
        </authorList>
    </citation>
    <scope>NUCLEOTIDE SEQUENCE [LARGE SCALE GENOMIC DNA]</scope>
    <source>
        <strain evidence="12 13">S606</strain>
    </source>
</reference>
<dbReference type="InterPro" id="IPR036565">
    <property type="entry name" value="Mur-like_cat_sf"/>
</dbReference>
<evidence type="ECO:0000256" key="5">
    <source>
        <dbReference type="ARBA" id="ARBA00023306"/>
    </source>
</evidence>
<evidence type="ECO:0000313" key="13">
    <source>
        <dbReference type="Proteomes" id="UP000076964"/>
    </source>
</evidence>
<dbReference type="EMBL" id="LSFI01000015">
    <property type="protein sequence ID" value="OAG27987.1"/>
    <property type="molecule type" value="Genomic_DNA"/>
</dbReference>
<feature type="binding site" evidence="7">
    <location>
        <position position="187"/>
    </location>
    <ligand>
        <name>UDP-N-acetyl-alpha-D-muramoyl-L-alanyl-D-glutamate</name>
        <dbReference type="ChEBI" id="CHEBI:83900"/>
    </ligand>
</feature>
<dbReference type="InterPro" id="IPR036615">
    <property type="entry name" value="Mur_ligase_C_dom_sf"/>
</dbReference>
<dbReference type="NCBIfam" id="NF001124">
    <property type="entry name" value="PRK00139.1-2"/>
    <property type="match status" value="1"/>
</dbReference>
<evidence type="ECO:0000256" key="1">
    <source>
        <dbReference type="ARBA" id="ARBA00005898"/>
    </source>
</evidence>
<evidence type="ECO:0000256" key="4">
    <source>
        <dbReference type="ARBA" id="ARBA00022984"/>
    </source>
</evidence>
<evidence type="ECO:0000259" key="9">
    <source>
        <dbReference type="Pfam" id="PF01225"/>
    </source>
</evidence>
<evidence type="ECO:0000256" key="6">
    <source>
        <dbReference type="ARBA" id="ARBA00023316"/>
    </source>
</evidence>
<comment type="pathway">
    <text evidence="7 8">Cell wall biogenesis; peptidoglycan biosynthesis.</text>
</comment>
<dbReference type="InterPro" id="IPR000713">
    <property type="entry name" value="Mur_ligase_N"/>
</dbReference>
<dbReference type="UniPathway" id="UPA00219"/>
<evidence type="ECO:0000259" key="11">
    <source>
        <dbReference type="Pfam" id="PF08245"/>
    </source>
</evidence>
<feature type="binding site" evidence="7">
    <location>
        <begin position="399"/>
        <end position="402"/>
    </location>
    <ligand>
        <name>meso-2,6-diaminopimelate</name>
        <dbReference type="ChEBI" id="CHEBI:57791"/>
    </ligand>
</feature>
<keyword evidence="3 7" id="KW-0133">Cell shape</keyword>
<comment type="function">
    <text evidence="7">Catalyzes the addition of meso-diaminopimelic acid to the nucleotide precursor UDP-N-acetylmuramoyl-L-alanyl-D-glutamate (UMAG) in the biosynthesis of bacterial cell-wall peptidoglycan.</text>
</comment>
<dbReference type="STRING" id="1795632.TH606_03905"/>
<dbReference type="GO" id="GO:0000287">
    <property type="term" value="F:magnesium ion binding"/>
    <property type="evidence" value="ECO:0007669"/>
    <property type="project" value="UniProtKB-UniRule"/>
</dbReference>
<feature type="domain" description="Mur ligase central" evidence="11">
    <location>
        <begin position="108"/>
        <end position="304"/>
    </location>
</feature>
<dbReference type="InterPro" id="IPR005761">
    <property type="entry name" value="UDP-N-AcMur-Glu-dNH2Pim_ligase"/>
</dbReference>
<dbReference type="SUPFAM" id="SSF63418">
    <property type="entry name" value="MurE/MurF N-terminal domain"/>
    <property type="match status" value="1"/>
</dbReference>
<dbReference type="AlphaFoldDB" id="A0A177E7R5"/>
<comment type="similarity">
    <text evidence="1 7">Belongs to the MurCDEF family. MurE subfamily.</text>
</comment>
<keyword evidence="7" id="KW-0436">Ligase</keyword>
<dbReference type="SUPFAM" id="SSF53623">
    <property type="entry name" value="MurD-like peptide ligases, catalytic domain"/>
    <property type="match status" value="1"/>
</dbReference>
<keyword evidence="2 7" id="KW-0132">Cell division</keyword>
<dbReference type="NCBIfam" id="NF001126">
    <property type="entry name" value="PRK00139.1-4"/>
    <property type="match status" value="1"/>
</dbReference>
<keyword evidence="4 7" id="KW-0573">Peptidoglycan synthesis</keyword>
<dbReference type="HAMAP" id="MF_00208">
    <property type="entry name" value="MurE"/>
    <property type="match status" value="1"/>
</dbReference>
<gene>
    <name evidence="7" type="primary">murE</name>
    <name evidence="12" type="ORF">TH606_03905</name>
</gene>
<evidence type="ECO:0000259" key="10">
    <source>
        <dbReference type="Pfam" id="PF02875"/>
    </source>
</evidence>
<dbReference type="Pfam" id="PF08245">
    <property type="entry name" value="Mur_ligase_M"/>
    <property type="match status" value="1"/>
</dbReference>
<comment type="caution">
    <text evidence="12">The sequence shown here is derived from an EMBL/GenBank/DDBJ whole genome shotgun (WGS) entry which is preliminary data.</text>
</comment>
<dbReference type="GO" id="GO:0008360">
    <property type="term" value="P:regulation of cell shape"/>
    <property type="evidence" value="ECO:0007669"/>
    <property type="project" value="UniProtKB-KW"/>
</dbReference>
<protein>
    <recommendedName>
        <fullName evidence="7">UDP-N-acetylmuramoyl-L-alanyl-D-glutamate--2,6-diaminopimelate ligase</fullName>
        <ecNumber evidence="7">6.3.2.13</ecNumber>
    </recommendedName>
    <alternativeName>
        <fullName evidence="7">Meso-A2pm-adding enzyme</fullName>
    </alternativeName>
    <alternativeName>
        <fullName evidence="7">Meso-diaminopimelate-adding enzyme</fullName>
    </alternativeName>
    <alternativeName>
        <fullName evidence="7">UDP-MurNAc-L-Ala-D-Glu:meso-diaminopimelate ligase</fullName>
    </alternativeName>
    <alternativeName>
        <fullName evidence="7">UDP-MurNAc-tripeptide synthetase</fullName>
    </alternativeName>
    <alternativeName>
        <fullName evidence="7">UDP-N-acetylmuramyl-tripeptide synthetase</fullName>
    </alternativeName>
</protein>
<feature type="domain" description="Mur ligase N-terminal catalytic" evidence="9">
    <location>
        <begin position="23"/>
        <end position="96"/>
    </location>
</feature>
<keyword evidence="5 7" id="KW-0131">Cell cycle</keyword>
<feature type="binding site" evidence="7">
    <location>
        <position position="453"/>
    </location>
    <ligand>
        <name>meso-2,6-diaminopimelate</name>
        <dbReference type="ChEBI" id="CHEBI:57791"/>
    </ligand>
</feature>
<feature type="binding site" evidence="7">
    <location>
        <position position="449"/>
    </location>
    <ligand>
        <name>meso-2,6-diaminopimelate</name>
        <dbReference type="ChEBI" id="CHEBI:57791"/>
    </ligand>
</feature>
<dbReference type="Pfam" id="PF02875">
    <property type="entry name" value="Mur_ligase_C"/>
    <property type="match status" value="1"/>
</dbReference>
<feature type="binding site" evidence="7">
    <location>
        <position position="185"/>
    </location>
    <ligand>
        <name>UDP-N-acetyl-alpha-D-muramoyl-L-alanyl-D-glutamate</name>
        <dbReference type="ChEBI" id="CHEBI:83900"/>
    </ligand>
</feature>
<dbReference type="GO" id="GO:0071555">
    <property type="term" value="P:cell wall organization"/>
    <property type="evidence" value="ECO:0007669"/>
    <property type="project" value="UniProtKB-KW"/>
</dbReference>
<comment type="subcellular location">
    <subcellularLocation>
        <location evidence="7 8">Cytoplasm</location>
    </subcellularLocation>
</comment>
<dbReference type="GO" id="GO:0008765">
    <property type="term" value="F:UDP-N-acetylmuramoylalanyl-D-glutamate-2,6-diaminopimelate ligase activity"/>
    <property type="evidence" value="ECO:0007669"/>
    <property type="project" value="UniProtKB-UniRule"/>
</dbReference>
<comment type="PTM">
    <text evidence="7">Carboxylation is probably crucial for Mg(2+) binding and, consequently, for the gamma-phosphate positioning of ATP.</text>
</comment>
<dbReference type="Gene3D" id="3.90.190.20">
    <property type="entry name" value="Mur ligase, C-terminal domain"/>
    <property type="match status" value="1"/>
</dbReference>
<accession>A0A177E7R5</accession>
<feature type="short sequence motif" description="Meso-diaminopimelate recognition motif" evidence="7">
    <location>
        <begin position="399"/>
        <end position="402"/>
    </location>
</feature>
<dbReference type="InterPro" id="IPR013221">
    <property type="entry name" value="Mur_ligase_cen"/>
</dbReference>
<dbReference type="InterPro" id="IPR004101">
    <property type="entry name" value="Mur_ligase_C"/>
</dbReference>
<dbReference type="InterPro" id="IPR035911">
    <property type="entry name" value="MurE/MurF_N"/>
</dbReference>
<name>A0A177E7R5_9BACT</name>
<feature type="domain" description="Mur ligase C-terminal" evidence="10">
    <location>
        <begin position="327"/>
        <end position="451"/>
    </location>
</feature>
<evidence type="ECO:0000256" key="2">
    <source>
        <dbReference type="ARBA" id="ARBA00022618"/>
    </source>
</evidence>
<keyword evidence="13" id="KW-1185">Reference proteome</keyword>
<comment type="catalytic activity">
    <reaction evidence="7">
        <text>UDP-N-acetyl-alpha-D-muramoyl-L-alanyl-D-glutamate + meso-2,6-diaminopimelate + ATP = UDP-N-acetyl-alpha-D-muramoyl-L-alanyl-gamma-D-glutamyl-meso-2,6-diaminopimelate + ADP + phosphate + H(+)</text>
        <dbReference type="Rhea" id="RHEA:23676"/>
        <dbReference type="ChEBI" id="CHEBI:15378"/>
        <dbReference type="ChEBI" id="CHEBI:30616"/>
        <dbReference type="ChEBI" id="CHEBI:43474"/>
        <dbReference type="ChEBI" id="CHEBI:57791"/>
        <dbReference type="ChEBI" id="CHEBI:83900"/>
        <dbReference type="ChEBI" id="CHEBI:83905"/>
        <dbReference type="ChEBI" id="CHEBI:456216"/>
        <dbReference type="EC" id="6.3.2.13"/>
    </reaction>
</comment>
<feature type="binding site" evidence="7">
    <location>
        <begin position="110"/>
        <end position="116"/>
    </location>
    <ligand>
        <name>ATP</name>
        <dbReference type="ChEBI" id="CHEBI:30616"/>
    </ligand>
</feature>
<dbReference type="GO" id="GO:0005524">
    <property type="term" value="F:ATP binding"/>
    <property type="evidence" value="ECO:0007669"/>
    <property type="project" value="UniProtKB-UniRule"/>
</dbReference>
<proteinExistence type="inferred from homology"/>
<dbReference type="GO" id="GO:0009252">
    <property type="term" value="P:peptidoglycan biosynthetic process"/>
    <property type="evidence" value="ECO:0007669"/>
    <property type="project" value="UniProtKB-UniRule"/>
</dbReference>
<dbReference type="RefSeq" id="WP_068541457.1">
    <property type="nucleotide sequence ID" value="NZ_LSFI01000015.1"/>
</dbReference>
<feature type="binding site" evidence="7">
    <location>
        <position position="179"/>
    </location>
    <ligand>
        <name>UDP-N-acetyl-alpha-D-muramoyl-L-alanyl-D-glutamate</name>
        <dbReference type="ChEBI" id="CHEBI:83900"/>
    </ligand>
</feature>
<keyword evidence="6 7" id="KW-0961">Cell wall biogenesis/degradation</keyword>
<dbReference type="GO" id="GO:0051301">
    <property type="term" value="P:cell division"/>
    <property type="evidence" value="ECO:0007669"/>
    <property type="project" value="UniProtKB-KW"/>
</dbReference>
<feature type="binding site" evidence="7">
    <location>
        <position position="30"/>
    </location>
    <ligand>
        <name>UDP-N-acetyl-alpha-D-muramoyl-L-alanyl-D-glutamate</name>
        <dbReference type="ChEBI" id="CHEBI:83900"/>
    </ligand>
</feature>
<feature type="binding site" evidence="7">
    <location>
        <begin position="152"/>
        <end position="153"/>
    </location>
    <ligand>
        <name>UDP-N-acetyl-alpha-D-muramoyl-L-alanyl-D-glutamate</name>
        <dbReference type="ChEBI" id="CHEBI:83900"/>
    </ligand>
</feature>
<dbReference type="Gene3D" id="3.40.1390.10">
    <property type="entry name" value="MurE/MurF, N-terminal domain"/>
    <property type="match status" value="1"/>
</dbReference>
<dbReference type="Pfam" id="PF01225">
    <property type="entry name" value="Mur_ligase"/>
    <property type="match status" value="1"/>
</dbReference>
<keyword evidence="7" id="KW-0067">ATP-binding</keyword>
<evidence type="ECO:0000256" key="8">
    <source>
        <dbReference type="RuleBase" id="RU004135"/>
    </source>
</evidence>
<dbReference type="Gene3D" id="3.40.1190.10">
    <property type="entry name" value="Mur-like, catalytic domain"/>
    <property type="match status" value="1"/>
</dbReference>
<dbReference type="SUPFAM" id="SSF53244">
    <property type="entry name" value="MurD-like peptide ligases, peptide-binding domain"/>
    <property type="match status" value="1"/>
</dbReference>
<sequence>MKRLEELIKNLKPEFLHRPETPIAGLTADSREVKPGDAFVACRGTSADGHSFIPQAIKAGAAAIIAEKKLDLPENIAQVVLPDTRKALPEIASAFYDYPEKDLTLIGITGTNGKTSATYFIYQIFRALTGQAGLIGTVFYDTGLGLEKASLTTPGPVKLRALLANIRKAGYRHVVMEVSSHALDQDRVAGLAYQVAGFTNLSRDHLDYHGTMEGYFQAKKKLFTKYLRASGQAVINVANPWGRRLAQEISAPVIKIGEELRGMVTERSRAGYSFRLEFGHHKHSLATTLYGDFQLENLLMAIGCCLALGFSFKDILSCSRELKPPPGRLELIGQKNGALIFVDYAHTPEALAVALKSLKPIARRLIVLFGCGGDRDKGKRPLMGKVAEELAHVVILTSDNPRGESPEDIINDILAGMENSPFLIEPHREEAISTAVSILREGDVLLVAGKGHEDYQEISGKRIPFSDREFLRALLAEEAA</sequence>
<dbReference type="EC" id="6.3.2.13" evidence="7"/>
<dbReference type="NCBIfam" id="TIGR01085">
    <property type="entry name" value="murE"/>
    <property type="match status" value="1"/>
</dbReference>
<evidence type="ECO:0000256" key="7">
    <source>
        <dbReference type="HAMAP-Rule" id="MF_00208"/>
    </source>
</evidence>
<dbReference type="PANTHER" id="PTHR23135">
    <property type="entry name" value="MUR LIGASE FAMILY MEMBER"/>
    <property type="match status" value="1"/>
</dbReference>
<keyword evidence="7" id="KW-0460">Magnesium</keyword>
<dbReference type="GO" id="GO:0005737">
    <property type="term" value="C:cytoplasm"/>
    <property type="evidence" value="ECO:0007669"/>
    <property type="project" value="UniProtKB-SubCell"/>
</dbReference>
<dbReference type="PANTHER" id="PTHR23135:SF4">
    <property type="entry name" value="UDP-N-ACETYLMURAMOYL-L-ALANYL-D-GLUTAMATE--2,6-DIAMINOPIMELATE LIGASE MURE HOMOLOG, CHLOROPLASTIC"/>
    <property type="match status" value="1"/>
</dbReference>
<dbReference type="Proteomes" id="UP000076964">
    <property type="component" value="Unassembled WGS sequence"/>
</dbReference>
<keyword evidence="7" id="KW-0547">Nucleotide-binding</keyword>
<keyword evidence="7" id="KW-0963">Cytoplasm</keyword>
<feature type="modified residue" description="N6-carboxylysine" evidence="7">
    <location>
        <position position="219"/>
    </location>
</feature>
<evidence type="ECO:0000313" key="12">
    <source>
        <dbReference type="EMBL" id="OAG27987.1"/>
    </source>
</evidence>
<evidence type="ECO:0000256" key="3">
    <source>
        <dbReference type="ARBA" id="ARBA00022960"/>
    </source>
</evidence>
<comment type="caution">
    <text evidence="7">Lacks conserved residue(s) required for the propagation of feature annotation.</text>
</comment>
<organism evidence="12 13">
    <name type="scientific">Thermodesulfatator autotrophicus</name>
    <dbReference type="NCBI Taxonomy" id="1795632"/>
    <lineage>
        <taxon>Bacteria</taxon>
        <taxon>Pseudomonadati</taxon>
        <taxon>Thermodesulfobacteriota</taxon>
        <taxon>Thermodesulfobacteria</taxon>
        <taxon>Thermodesulfobacteriales</taxon>
        <taxon>Thermodesulfatatoraceae</taxon>
        <taxon>Thermodesulfatator</taxon>
    </lineage>
</organism>